<reference evidence="4 5" key="1">
    <citation type="journal article" date="2020" name="G3 (Bethesda)">
        <title>Improved Reference Genome for Cyclotella cryptica CCMP332, a Model for Cell Wall Morphogenesis, Salinity Adaptation, and Lipid Production in Diatoms (Bacillariophyta).</title>
        <authorList>
            <person name="Roberts W.R."/>
            <person name="Downey K.M."/>
            <person name="Ruck E.C."/>
            <person name="Traller J.C."/>
            <person name="Alverson A.J."/>
        </authorList>
    </citation>
    <scope>NUCLEOTIDE SEQUENCE [LARGE SCALE GENOMIC DNA]</scope>
    <source>
        <strain evidence="4 5">CCMP332</strain>
    </source>
</reference>
<feature type="transmembrane region" description="Helical" evidence="2">
    <location>
        <begin position="104"/>
        <end position="124"/>
    </location>
</feature>
<sequence>MRMLLPMLLRLQVISLASKNVTLGAFLPCRAGSRRILNGGSTNSRPPPGVQCTSCPGYVSNLNQNPFQSTFHSSALSSERNGPNERNRRMMLLAEQIKKFFSRLTLRGFLASFSLIALIFMLPLKSNAASPRNTSSKSSVEYYLQNDPNHYRSSGSSKRVVSIQTQSPSTLASSPPKYSNEIQSSRNYTRKRIRSHESRRQKGQRISFGLVVASLAAASFRASLRKSKIVRNVTPFGIIRNASPLGNGVSVIRLRMALEFRAGDGDNSSNDCKSFLDKLHREEYKLYASISMLAQQQLRGSDVYQNKQGALVKYLSNVASIFHASKHAIKYGSMASVRVPFVEDAINEFRSISNQERLLFDESKEKLPLFQVDDENNQKVTDSGERQFVVASVVLAIKGDHTSSPFQFGISTQKDMGRALSRIATDAQVESCLVGTEVMWMPRELNINQSGGVLKESDIFKVFPDAAPLS</sequence>
<proteinExistence type="predicted"/>
<feature type="signal peptide" evidence="3">
    <location>
        <begin position="1"/>
        <end position="24"/>
    </location>
</feature>
<keyword evidence="5" id="KW-1185">Reference proteome</keyword>
<evidence type="ECO:0000256" key="1">
    <source>
        <dbReference type="SAM" id="MobiDB-lite"/>
    </source>
</evidence>
<comment type="caution">
    <text evidence="4">The sequence shown here is derived from an EMBL/GenBank/DDBJ whole genome shotgun (WGS) entry which is preliminary data.</text>
</comment>
<evidence type="ECO:0000256" key="2">
    <source>
        <dbReference type="SAM" id="Phobius"/>
    </source>
</evidence>
<dbReference type="Proteomes" id="UP001516023">
    <property type="component" value="Unassembled WGS sequence"/>
</dbReference>
<dbReference type="Pfam" id="PF07466">
    <property type="entry name" value="DUF1517"/>
    <property type="match status" value="1"/>
</dbReference>
<keyword evidence="3" id="KW-0732">Signal</keyword>
<evidence type="ECO:0000313" key="4">
    <source>
        <dbReference type="EMBL" id="KAL3796780.1"/>
    </source>
</evidence>
<protein>
    <submittedName>
        <fullName evidence="4">Uncharacterized protein</fullName>
    </submittedName>
</protein>
<accession>A0ABD3Q9E2</accession>
<keyword evidence="2" id="KW-0472">Membrane</keyword>
<organism evidence="4 5">
    <name type="scientific">Cyclotella cryptica</name>
    <dbReference type="NCBI Taxonomy" id="29204"/>
    <lineage>
        <taxon>Eukaryota</taxon>
        <taxon>Sar</taxon>
        <taxon>Stramenopiles</taxon>
        <taxon>Ochrophyta</taxon>
        <taxon>Bacillariophyta</taxon>
        <taxon>Coscinodiscophyceae</taxon>
        <taxon>Thalassiosirophycidae</taxon>
        <taxon>Stephanodiscales</taxon>
        <taxon>Stephanodiscaceae</taxon>
        <taxon>Cyclotella</taxon>
    </lineage>
</organism>
<evidence type="ECO:0000256" key="3">
    <source>
        <dbReference type="SAM" id="SignalP"/>
    </source>
</evidence>
<dbReference type="AlphaFoldDB" id="A0ABD3Q9E2"/>
<dbReference type="InterPro" id="IPR010903">
    <property type="entry name" value="DUF1517"/>
</dbReference>
<gene>
    <name evidence="4" type="ORF">HJC23_010927</name>
</gene>
<keyword evidence="2" id="KW-1133">Transmembrane helix</keyword>
<feature type="region of interest" description="Disordered" evidence="1">
    <location>
        <begin position="146"/>
        <end position="200"/>
    </location>
</feature>
<dbReference type="EMBL" id="JABMIG020000060">
    <property type="protein sequence ID" value="KAL3796780.1"/>
    <property type="molecule type" value="Genomic_DNA"/>
</dbReference>
<feature type="chain" id="PRO_5044745740" evidence="3">
    <location>
        <begin position="25"/>
        <end position="470"/>
    </location>
</feature>
<evidence type="ECO:0000313" key="5">
    <source>
        <dbReference type="Proteomes" id="UP001516023"/>
    </source>
</evidence>
<feature type="compositionally biased region" description="Polar residues" evidence="1">
    <location>
        <begin position="146"/>
        <end position="187"/>
    </location>
</feature>
<keyword evidence="2" id="KW-0812">Transmembrane</keyword>
<name>A0ABD3Q9E2_9STRA</name>